<keyword evidence="3" id="KW-1185">Reference proteome</keyword>
<dbReference type="Gene3D" id="6.10.160.20">
    <property type="match status" value="1"/>
</dbReference>
<evidence type="ECO:0000259" key="1">
    <source>
        <dbReference type="Pfam" id="PF13867"/>
    </source>
</evidence>
<protein>
    <recommendedName>
        <fullName evidence="1">Histone deacetylase complex subunit SAP30 Sin3 binding domain-containing protein</fullName>
    </recommendedName>
</protein>
<accession>A0AA36G4D1</accession>
<evidence type="ECO:0000313" key="3">
    <source>
        <dbReference type="Proteomes" id="UP001177023"/>
    </source>
</evidence>
<evidence type="ECO:0000313" key="2">
    <source>
        <dbReference type="EMBL" id="CAJ0578552.1"/>
    </source>
</evidence>
<dbReference type="AlphaFoldDB" id="A0AA36G4D1"/>
<organism evidence="2 3">
    <name type="scientific">Mesorhabditis spiculigera</name>
    <dbReference type="NCBI Taxonomy" id="96644"/>
    <lineage>
        <taxon>Eukaryota</taxon>
        <taxon>Metazoa</taxon>
        <taxon>Ecdysozoa</taxon>
        <taxon>Nematoda</taxon>
        <taxon>Chromadorea</taxon>
        <taxon>Rhabditida</taxon>
        <taxon>Rhabditina</taxon>
        <taxon>Rhabditomorpha</taxon>
        <taxon>Rhabditoidea</taxon>
        <taxon>Rhabditidae</taxon>
        <taxon>Mesorhabditinae</taxon>
        <taxon>Mesorhabditis</taxon>
    </lineage>
</organism>
<feature type="domain" description="Histone deacetylase complex subunit SAP30 Sin3 binding" evidence="1">
    <location>
        <begin position="222"/>
        <end position="272"/>
    </location>
</feature>
<dbReference type="InterPro" id="IPR025718">
    <property type="entry name" value="SAP30_Sin3-bd"/>
</dbReference>
<comment type="caution">
    <text evidence="2">The sequence shown here is derived from an EMBL/GenBank/DDBJ whole genome shotgun (WGS) entry which is preliminary data.</text>
</comment>
<feature type="non-terminal residue" evidence="2">
    <location>
        <position position="291"/>
    </location>
</feature>
<dbReference type="EMBL" id="CATQJA010002654">
    <property type="protein sequence ID" value="CAJ0578552.1"/>
    <property type="molecule type" value="Genomic_DNA"/>
</dbReference>
<proteinExistence type="predicted"/>
<dbReference type="InterPro" id="IPR038291">
    <property type="entry name" value="SAP30_C_sf"/>
</dbReference>
<gene>
    <name evidence="2" type="ORF">MSPICULIGERA_LOCUS16800</name>
</gene>
<sequence length="291" mass="33335">METRNLLQAYEAEQKKRAWLVRFNRARLEDAEYMERIVDARPSTSNQFAFQRQKNAPVCGLLEAIDGEWQSCTRQSVCPLSVNIQQMINDAHLLLVVNINYMHCPQICKHHLRMACEHLALDFQPKRDPDDGIEESFLEIRNPRDIHEKPINAPPAESLKYDGCLDCGQDPDGVCYGPELINRIPAVNSEEALAEDKKRFDKVSRDLKLDEEEDETHGLSVLNAAALRKYRKYFDIPTKSSATKHAMLEGVISHFETSYVHDGEAIASFYAALGKKRRGVPSTIAFKWRRF</sequence>
<name>A0AA36G4D1_9BILA</name>
<reference evidence="2" key="1">
    <citation type="submission" date="2023-06" db="EMBL/GenBank/DDBJ databases">
        <authorList>
            <person name="Delattre M."/>
        </authorList>
    </citation>
    <scope>NUCLEOTIDE SEQUENCE</scope>
    <source>
        <strain evidence="2">AF72</strain>
    </source>
</reference>
<dbReference type="Pfam" id="PF13867">
    <property type="entry name" value="SAP30_Sin3_bdg"/>
    <property type="match status" value="1"/>
</dbReference>
<dbReference type="Proteomes" id="UP001177023">
    <property type="component" value="Unassembled WGS sequence"/>
</dbReference>